<keyword evidence="1" id="KW-0472">Membrane</keyword>
<reference evidence="2" key="2">
    <citation type="journal article" date="2015" name="Fish Shellfish Immunol.">
        <title>Early steps in the European eel (Anguilla anguilla)-Vibrio vulnificus interaction in the gills: Role of the RtxA13 toxin.</title>
        <authorList>
            <person name="Callol A."/>
            <person name="Pajuelo D."/>
            <person name="Ebbesson L."/>
            <person name="Teles M."/>
            <person name="MacKenzie S."/>
            <person name="Amaro C."/>
        </authorList>
    </citation>
    <scope>NUCLEOTIDE SEQUENCE</scope>
</reference>
<keyword evidence="1" id="KW-1133">Transmembrane helix</keyword>
<protein>
    <submittedName>
        <fullName evidence="2">Uncharacterized protein</fullName>
    </submittedName>
</protein>
<dbReference type="EMBL" id="GBXM01012716">
    <property type="protein sequence ID" value="JAH95861.1"/>
    <property type="molecule type" value="Transcribed_RNA"/>
</dbReference>
<proteinExistence type="predicted"/>
<dbReference type="AlphaFoldDB" id="A0A0E9X095"/>
<reference evidence="2" key="1">
    <citation type="submission" date="2014-11" db="EMBL/GenBank/DDBJ databases">
        <authorList>
            <person name="Amaro Gonzalez C."/>
        </authorList>
    </citation>
    <scope>NUCLEOTIDE SEQUENCE</scope>
</reference>
<sequence length="60" mass="7245">MEIYILIIIFWADAWEVIKSLWFFITTLLVQVYLFHFILLLNYKTASVQEDPVMFVLFTP</sequence>
<accession>A0A0E9X095</accession>
<name>A0A0E9X095_ANGAN</name>
<evidence type="ECO:0000256" key="1">
    <source>
        <dbReference type="SAM" id="Phobius"/>
    </source>
</evidence>
<feature type="transmembrane region" description="Helical" evidence="1">
    <location>
        <begin position="20"/>
        <end position="41"/>
    </location>
</feature>
<organism evidence="2">
    <name type="scientific">Anguilla anguilla</name>
    <name type="common">European freshwater eel</name>
    <name type="synonym">Muraena anguilla</name>
    <dbReference type="NCBI Taxonomy" id="7936"/>
    <lineage>
        <taxon>Eukaryota</taxon>
        <taxon>Metazoa</taxon>
        <taxon>Chordata</taxon>
        <taxon>Craniata</taxon>
        <taxon>Vertebrata</taxon>
        <taxon>Euteleostomi</taxon>
        <taxon>Actinopterygii</taxon>
        <taxon>Neopterygii</taxon>
        <taxon>Teleostei</taxon>
        <taxon>Anguilliformes</taxon>
        <taxon>Anguillidae</taxon>
        <taxon>Anguilla</taxon>
    </lineage>
</organism>
<evidence type="ECO:0000313" key="2">
    <source>
        <dbReference type="EMBL" id="JAH95861.1"/>
    </source>
</evidence>
<keyword evidence="1" id="KW-0812">Transmembrane</keyword>